<reference evidence="8" key="1">
    <citation type="submission" date="2025-08" db="UniProtKB">
        <authorList>
            <consortium name="RefSeq"/>
        </authorList>
    </citation>
    <scope>IDENTIFICATION</scope>
    <source>
        <tissue evidence="8">Blood</tissue>
    </source>
</reference>
<feature type="domain" description="Ion transport" evidence="6">
    <location>
        <begin position="8"/>
        <end position="86"/>
    </location>
</feature>
<name>A0A2Y9IXB6_ENHLU</name>
<evidence type="ECO:0000256" key="3">
    <source>
        <dbReference type="ARBA" id="ARBA00022989"/>
    </source>
</evidence>
<keyword evidence="2 5" id="KW-0812">Transmembrane</keyword>
<keyword evidence="7" id="KW-1185">Reference proteome</keyword>
<dbReference type="RefSeq" id="XP_022351999.1">
    <property type="nucleotide sequence ID" value="XM_022496291.1"/>
</dbReference>
<dbReference type="GO" id="GO:0016020">
    <property type="term" value="C:membrane"/>
    <property type="evidence" value="ECO:0007669"/>
    <property type="project" value="UniProtKB-SubCell"/>
</dbReference>
<evidence type="ECO:0000313" key="8">
    <source>
        <dbReference type="RefSeq" id="XP_022351999.1"/>
    </source>
</evidence>
<evidence type="ECO:0000256" key="2">
    <source>
        <dbReference type="ARBA" id="ARBA00022692"/>
    </source>
</evidence>
<proteinExistence type="predicted"/>
<evidence type="ECO:0000313" key="7">
    <source>
        <dbReference type="Proteomes" id="UP000248482"/>
    </source>
</evidence>
<dbReference type="Gene3D" id="1.10.287.70">
    <property type="match status" value="1"/>
</dbReference>
<protein>
    <submittedName>
        <fullName evidence="8">Mucolipin-2-like</fullName>
    </submittedName>
</protein>
<dbReference type="OrthoDB" id="263481at2759"/>
<accession>A0A2Y9IXB6</accession>
<evidence type="ECO:0000259" key="6">
    <source>
        <dbReference type="Pfam" id="PF00520"/>
    </source>
</evidence>
<dbReference type="PANTHER" id="PTHR12127">
    <property type="entry name" value="MUCOLIPIN"/>
    <property type="match status" value="1"/>
</dbReference>
<feature type="transmembrane region" description="Helical" evidence="5">
    <location>
        <begin position="54"/>
        <end position="75"/>
    </location>
</feature>
<dbReference type="PANTHER" id="PTHR12127:SF4">
    <property type="entry name" value="MUCOLIPIN-2"/>
    <property type="match status" value="1"/>
</dbReference>
<evidence type="ECO:0000256" key="4">
    <source>
        <dbReference type="ARBA" id="ARBA00023136"/>
    </source>
</evidence>
<dbReference type="InterPro" id="IPR039031">
    <property type="entry name" value="Mucolipin"/>
</dbReference>
<dbReference type="Proteomes" id="UP000248482">
    <property type="component" value="Unplaced"/>
</dbReference>
<dbReference type="Pfam" id="PF00520">
    <property type="entry name" value="Ion_trans"/>
    <property type="match status" value="1"/>
</dbReference>
<dbReference type="InterPro" id="IPR005821">
    <property type="entry name" value="Ion_trans_dom"/>
</dbReference>
<keyword evidence="3 5" id="KW-1133">Transmembrane helix</keyword>
<evidence type="ECO:0000256" key="5">
    <source>
        <dbReference type="SAM" id="Phobius"/>
    </source>
</evidence>
<dbReference type="STRING" id="391180.A0A2Y9IXB6"/>
<dbReference type="GeneID" id="111142911"/>
<comment type="subcellular location">
    <subcellularLocation>
        <location evidence="1">Membrane</location>
        <topology evidence="1">Multi-pass membrane protein</topology>
    </subcellularLocation>
</comment>
<dbReference type="GO" id="GO:0072345">
    <property type="term" value="F:NAADP-sensitive calcium-release channel activity"/>
    <property type="evidence" value="ECO:0007669"/>
    <property type="project" value="TreeGrafter"/>
</dbReference>
<sequence>MDVSSFEKDKPDTLFEDLNTVAECLFSLVNGDDMFATFAQIQQKSILVWLFSRLYLYSFISLFIYMILSLFIALITDSYDTIKKYQQNGFPETDLQEFLKERSSKEKYQKESSAFLSCVCCLRRKGSEDHLIPVT</sequence>
<dbReference type="AlphaFoldDB" id="A0A2Y9IXB6"/>
<keyword evidence="4 5" id="KW-0472">Membrane</keyword>
<dbReference type="KEGG" id="elk:111142911"/>
<evidence type="ECO:0000256" key="1">
    <source>
        <dbReference type="ARBA" id="ARBA00004141"/>
    </source>
</evidence>
<gene>
    <name evidence="8" type="primary">LOC111142911</name>
</gene>
<organism evidence="7 8">
    <name type="scientific">Enhydra lutris kenyoni</name>
    <name type="common">northern sea otter</name>
    <dbReference type="NCBI Taxonomy" id="391180"/>
    <lineage>
        <taxon>Eukaryota</taxon>
        <taxon>Metazoa</taxon>
        <taxon>Chordata</taxon>
        <taxon>Craniata</taxon>
        <taxon>Vertebrata</taxon>
        <taxon>Euteleostomi</taxon>
        <taxon>Mammalia</taxon>
        <taxon>Eutheria</taxon>
        <taxon>Laurasiatheria</taxon>
        <taxon>Carnivora</taxon>
        <taxon>Caniformia</taxon>
        <taxon>Musteloidea</taxon>
        <taxon>Mustelidae</taxon>
        <taxon>Lutrinae</taxon>
        <taxon>Enhydra</taxon>
    </lineage>
</organism>